<evidence type="ECO:0000313" key="2">
    <source>
        <dbReference type="EMBL" id="QOV89498.1"/>
    </source>
</evidence>
<feature type="transmembrane region" description="Helical" evidence="1">
    <location>
        <begin position="133"/>
        <end position="154"/>
    </location>
</feature>
<feature type="transmembrane region" description="Helical" evidence="1">
    <location>
        <begin position="217"/>
        <end position="243"/>
    </location>
</feature>
<keyword evidence="1" id="KW-1133">Transmembrane helix</keyword>
<keyword evidence="1" id="KW-0812">Transmembrane</keyword>
<evidence type="ECO:0000313" key="3">
    <source>
        <dbReference type="Proteomes" id="UP000593765"/>
    </source>
</evidence>
<keyword evidence="1" id="KW-0472">Membrane</keyword>
<evidence type="ECO:0000256" key="1">
    <source>
        <dbReference type="SAM" id="Phobius"/>
    </source>
</evidence>
<evidence type="ECO:0008006" key="4">
    <source>
        <dbReference type="Google" id="ProtNLM"/>
    </source>
</evidence>
<gene>
    <name evidence="2" type="ORF">IPV69_25440</name>
</gene>
<dbReference type="Proteomes" id="UP000593765">
    <property type="component" value="Chromosome"/>
</dbReference>
<reference evidence="2 3" key="1">
    <citation type="submission" date="2020-10" db="EMBL/GenBank/DDBJ databases">
        <title>Wide distribution of Phycisphaera-like planctomycetes from WD2101 soil group in peatlands and genome analysis of the first cultivated representative.</title>
        <authorList>
            <person name="Dedysh S.N."/>
            <person name="Beletsky A.V."/>
            <person name="Ivanova A."/>
            <person name="Kulichevskaya I.S."/>
            <person name="Suzina N.E."/>
            <person name="Philippov D.A."/>
            <person name="Rakitin A.L."/>
            <person name="Mardanov A.V."/>
            <person name="Ravin N.V."/>
        </authorList>
    </citation>
    <scope>NUCLEOTIDE SEQUENCE [LARGE SCALE GENOMIC DNA]</scope>
    <source>
        <strain evidence="2 3">M1803</strain>
    </source>
</reference>
<dbReference type="RefSeq" id="WP_206292541.1">
    <property type="nucleotide sequence ID" value="NZ_CP063458.1"/>
</dbReference>
<accession>A0A7M2WVD9</accession>
<proteinExistence type="predicted"/>
<dbReference type="AlphaFoldDB" id="A0A7M2WVD9"/>
<name>A0A7M2WVD9_9BACT</name>
<organism evidence="2 3">
    <name type="scientific">Humisphaera borealis</name>
    <dbReference type="NCBI Taxonomy" id="2807512"/>
    <lineage>
        <taxon>Bacteria</taxon>
        <taxon>Pseudomonadati</taxon>
        <taxon>Planctomycetota</taxon>
        <taxon>Phycisphaerae</taxon>
        <taxon>Tepidisphaerales</taxon>
        <taxon>Tepidisphaeraceae</taxon>
        <taxon>Humisphaera</taxon>
    </lineage>
</organism>
<protein>
    <recommendedName>
        <fullName evidence="4">DUF4339 domain-containing protein</fullName>
    </recommendedName>
</protein>
<dbReference type="KEGG" id="hbs:IPV69_25440"/>
<dbReference type="EMBL" id="CP063458">
    <property type="protein sequence ID" value="QOV89498.1"/>
    <property type="molecule type" value="Genomic_DNA"/>
</dbReference>
<sequence>MSRQFWVIAQDGQSYGPADEATLSQWAREGRLTALSMLQDATTNQRLQASQVPSLAAVFGPQRGAAQPQGYQQSAGFQQQQTAMPVSAAYGVPQGYQQPIRQQPGYQPGYPQQVGYANPYAPAGSTSHTLTSFSTVGVVILHWVTLGVFSFIYQMMKHGSLPVRRPDDPSAGKAIGFMFIPFFNLYWLFFANLRLIDRINEERRQAGLPQNAPRGLAMAYCICMVIPYINLLVGFLIMGPIYWGTLQANVNELVRATRGPNA</sequence>
<feature type="transmembrane region" description="Helical" evidence="1">
    <location>
        <begin position="174"/>
        <end position="196"/>
    </location>
</feature>
<keyword evidence="3" id="KW-1185">Reference proteome</keyword>